<dbReference type="SUPFAM" id="SSF53474">
    <property type="entry name" value="alpha/beta-Hydrolases"/>
    <property type="match status" value="1"/>
</dbReference>
<dbReference type="OrthoDB" id="408631at2759"/>
<name>A0A8H6RDZ0_9PEZI</name>
<sequence>MADATLIERHSIPAHLLPGLDPEWVKLWNDHGRQHVRADEVTLEEYRKDPAAHTFSHASWTGPAVHHEEEMKIPVTNPDGEVEIRIYSPHGSGPFGVHFNMHGGGWTLGGLETEAGYCRSVCNKAGVKVVDIDYRLAPEYIFPIAFYDCWTVIKWVIANADKINIKSESVSVGGLSAGGTMSAVLSHFAKDEGIMLKLALLVVPSVDLRWSIAEEPTKSEVAAKYPSVALSESFPWGPRSRVDWFMSYWIPPGIRKEAATDWRASPILAPNLKGLPRTHIVIAEYDWERDESSEYAEMLAKAGVEVTKKLYLGVPHAFGHCNHPEKGLAQSRLYLEETASLIKEVHM</sequence>
<dbReference type="EMBL" id="JABCIY010000175">
    <property type="protein sequence ID" value="KAF7190095.1"/>
    <property type="molecule type" value="Genomic_DNA"/>
</dbReference>
<dbReference type="InterPro" id="IPR013094">
    <property type="entry name" value="AB_hydrolase_3"/>
</dbReference>
<dbReference type="Pfam" id="PF07859">
    <property type="entry name" value="Abhydrolase_3"/>
    <property type="match status" value="1"/>
</dbReference>
<evidence type="ECO:0000313" key="2">
    <source>
        <dbReference type="EMBL" id="KAF7190095.1"/>
    </source>
</evidence>
<dbReference type="PANTHER" id="PTHR23024:SF24">
    <property type="entry name" value="ALPHA_BETA HYDROLASE FOLD-3 DOMAIN-CONTAINING PROTEIN"/>
    <property type="match status" value="1"/>
</dbReference>
<dbReference type="PANTHER" id="PTHR23024">
    <property type="entry name" value="ARYLACETAMIDE DEACETYLASE"/>
    <property type="match status" value="1"/>
</dbReference>
<feature type="domain" description="Alpha/beta hydrolase fold-3" evidence="1">
    <location>
        <begin position="100"/>
        <end position="318"/>
    </location>
</feature>
<keyword evidence="3" id="KW-1185">Reference proteome</keyword>
<dbReference type="Proteomes" id="UP000660729">
    <property type="component" value="Unassembled WGS sequence"/>
</dbReference>
<dbReference type="InterPro" id="IPR050466">
    <property type="entry name" value="Carboxylest/Gibb_receptor"/>
</dbReference>
<organism evidence="2 3">
    <name type="scientific">Pseudocercospora fuligena</name>
    <dbReference type="NCBI Taxonomy" id="685502"/>
    <lineage>
        <taxon>Eukaryota</taxon>
        <taxon>Fungi</taxon>
        <taxon>Dikarya</taxon>
        <taxon>Ascomycota</taxon>
        <taxon>Pezizomycotina</taxon>
        <taxon>Dothideomycetes</taxon>
        <taxon>Dothideomycetidae</taxon>
        <taxon>Mycosphaerellales</taxon>
        <taxon>Mycosphaerellaceae</taxon>
        <taxon>Pseudocercospora</taxon>
    </lineage>
</organism>
<reference evidence="2" key="1">
    <citation type="submission" date="2020-04" db="EMBL/GenBank/DDBJ databases">
        <title>Draft genome resource of the tomato pathogen Pseudocercospora fuligena.</title>
        <authorList>
            <person name="Zaccaron A."/>
        </authorList>
    </citation>
    <scope>NUCLEOTIDE SEQUENCE</scope>
    <source>
        <strain evidence="2">PF001</strain>
    </source>
</reference>
<dbReference type="Gene3D" id="3.40.50.1820">
    <property type="entry name" value="alpha/beta hydrolase"/>
    <property type="match status" value="1"/>
</dbReference>
<dbReference type="InterPro" id="IPR029058">
    <property type="entry name" value="AB_hydrolase_fold"/>
</dbReference>
<gene>
    <name evidence="2" type="ORF">HII31_08426</name>
</gene>
<protein>
    <submittedName>
        <fullName evidence="2">Arylesterase</fullName>
    </submittedName>
</protein>
<evidence type="ECO:0000313" key="3">
    <source>
        <dbReference type="Proteomes" id="UP000660729"/>
    </source>
</evidence>
<dbReference type="AlphaFoldDB" id="A0A8H6RDZ0"/>
<proteinExistence type="predicted"/>
<dbReference type="GO" id="GO:0016787">
    <property type="term" value="F:hydrolase activity"/>
    <property type="evidence" value="ECO:0007669"/>
    <property type="project" value="InterPro"/>
</dbReference>
<accession>A0A8H6RDZ0</accession>
<comment type="caution">
    <text evidence="2">The sequence shown here is derived from an EMBL/GenBank/DDBJ whole genome shotgun (WGS) entry which is preliminary data.</text>
</comment>
<evidence type="ECO:0000259" key="1">
    <source>
        <dbReference type="Pfam" id="PF07859"/>
    </source>
</evidence>